<keyword evidence="2" id="KW-1185">Reference proteome</keyword>
<dbReference type="Proteomes" id="UP000789920">
    <property type="component" value="Unassembled WGS sequence"/>
</dbReference>
<protein>
    <submittedName>
        <fullName evidence="1">18225_t:CDS:1</fullName>
    </submittedName>
</protein>
<organism evidence="1 2">
    <name type="scientific">Racocetra persica</name>
    <dbReference type="NCBI Taxonomy" id="160502"/>
    <lineage>
        <taxon>Eukaryota</taxon>
        <taxon>Fungi</taxon>
        <taxon>Fungi incertae sedis</taxon>
        <taxon>Mucoromycota</taxon>
        <taxon>Glomeromycotina</taxon>
        <taxon>Glomeromycetes</taxon>
        <taxon>Diversisporales</taxon>
        <taxon>Gigasporaceae</taxon>
        <taxon>Racocetra</taxon>
    </lineage>
</organism>
<feature type="non-terminal residue" evidence="1">
    <location>
        <position position="53"/>
    </location>
</feature>
<evidence type="ECO:0000313" key="2">
    <source>
        <dbReference type="Proteomes" id="UP000789920"/>
    </source>
</evidence>
<proteinExistence type="predicted"/>
<dbReference type="EMBL" id="CAJVQC010050235">
    <property type="protein sequence ID" value="CAG8788746.1"/>
    <property type="molecule type" value="Genomic_DNA"/>
</dbReference>
<sequence>EMSDFEFDFEESSTFNISFSDKDDDVEVENISFNQNFIINTLFFMNRDDDVDW</sequence>
<name>A0ACA9REU1_9GLOM</name>
<reference evidence="1" key="1">
    <citation type="submission" date="2021-06" db="EMBL/GenBank/DDBJ databases">
        <authorList>
            <person name="Kallberg Y."/>
            <person name="Tangrot J."/>
            <person name="Rosling A."/>
        </authorList>
    </citation>
    <scope>NUCLEOTIDE SEQUENCE</scope>
    <source>
        <strain evidence="1">MA461A</strain>
    </source>
</reference>
<gene>
    <name evidence="1" type="ORF">RPERSI_LOCUS18764</name>
</gene>
<accession>A0ACA9REU1</accession>
<feature type="non-terminal residue" evidence="1">
    <location>
        <position position="1"/>
    </location>
</feature>
<comment type="caution">
    <text evidence="1">The sequence shown here is derived from an EMBL/GenBank/DDBJ whole genome shotgun (WGS) entry which is preliminary data.</text>
</comment>
<evidence type="ECO:0000313" key="1">
    <source>
        <dbReference type="EMBL" id="CAG8788746.1"/>
    </source>
</evidence>